<reference evidence="9" key="1">
    <citation type="submission" date="2020-06" db="EMBL/GenBank/DDBJ databases">
        <authorList>
            <consortium name="Plant Systems Biology data submission"/>
        </authorList>
    </citation>
    <scope>NUCLEOTIDE SEQUENCE</scope>
    <source>
        <strain evidence="9">D6</strain>
    </source>
</reference>
<accession>A0A9N8HB25</accession>
<protein>
    <recommendedName>
        <fullName evidence="3">beta-N-acetylhexosaminidase</fullName>
        <ecNumber evidence="3">3.2.1.52</ecNumber>
    </recommendedName>
</protein>
<evidence type="ECO:0000259" key="8">
    <source>
        <dbReference type="Pfam" id="PF00728"/>
    </source>
</evidence>
<sequence length="1063" mass="121151">MTTQAAVSSSHHESSSSSTYRFRVVLWTSGWVMVLSALIAAGTSSTTAPPDGHLLNNAVAQGSLYSSSNWQSKLYKYLLQNLDNGASEVKSNDNHNDDDDNDDNHDFKEDEMTDDDDDTATTTTATALFSKEEFPWHRRLKRNHHTHNNKDREMKARERAKQLHPKKEHDGSLTSETTNHKSKTRTNLQDYEHMSFPSRDAERRYWRAEERFSDLAFREQQDPLAQIQQPDARVPFSPQVPYLGVMVDAGRHYFSIPWLQQFIIYLHRLRFNTIHFRLTDDQAFALQLESYPQLAFPSCAAIPSSSKRPKPSPQEAVIHTEINGKPQVDAQQEALPFQTNPTANSQVYTPEELRYLVAFAKAHDIVIIPEINLPGHAGAWAGIPDLVVNCPEFVCNKGYAIPLNVQHPELKTILKGVIGEVLDIFGDPPFLHLGGNELFLSSPCFHELNRQPFDYGPFEQLLQDVLEDLKYPASQVLRWEATDPEHKHSQQNDNTTLRRTGAIQHYWQTLPTSPDQQQPFFVSTGLNMDANHNNGAEHIYNATVEGMKLQPKGFVVGTSELGVDFFRHRNVMARLIAVAMGATANTSTTTTSSNFWKLYNSTCRETMALSEDVCDLQGYVAVSNSRYQREWKQTWQEWTQNLCNRLTKPVSRFGMPKINANALTTFHEANKHFWRTFKKPLANRTKEFPPLDPQSTTTGVIFDLVNSMVPVNHTIDILKKYIAPLSIRLVQLRLADNHAFSVKLDNLSRVGSSPLANFYNPMPSAQEFASLSQVAGDLGIEVFPEITLSTNAGGWVEGGYMINCPQQFCMLSGSKRVAPNDVGRKEFLPVAYSVVREMMEIFTTTRFLHLGSNERESNWDCFKEEGRYREPPFAAFERNMTHLLQEYLGVPNDDYILRWENQERERYPDRVGAITHYRSTHPFQVPQVRQGEPFFLTIDILIQPTFYDVYKNTRSLLALRPLAIMAEIRNVDQATFYSQSVGLRLISFSLGSRQGQDDYSPDQFQSQLVQECQRVGSELCHMVNTWQPAKNVSYYVDGVQFKHRVCAKHAEFIVNRVARSDIS</sequence>
<feature type="compositionally biased region" description="Basic and acidic residues" evidence="6">
    <location>
        <begin position="148"/>
        <end position="171"/>
    </location>
</feature>
<dbReference type="GO" id="GO:0005975">
    <property type="term" value="P:carbohydrate metabolic process"/>
    <property type="evidence" value="ECO:0007669"/>
    <property type="project" value="InterPro"/>
</dbReference>
<dbReference type="GO" id="GO:0030203">
    <property type="term" value="P:glycosaminoglycan metabolic process"/>
    <property type="evidence" value="ECO:0007669"/>
    <property type="project" value="TreeGrafter"/>
</dbReference>
<name>A0A9N8HB25_9STRA</name>
<dbReference type="GO" id="GO:0004563">
    <property type="term" value="F:beta-N-acetylhexosaminidase activity"/>
    <property type="evidence" value="ECO:0007669"/>
    <property type="project" value="UniProtKB-EC"/>
</dbReference>
<feature type="transmembrane region" description="Helical" evidence="7">
    <location>
        <begin position="24"/>
        <end position="42"/>
    </location>
</feature>
<keyword evidence="4" id="KW-0378">Hydrolase</keyword>
<dbReference type="GO" id="GO:0016020">
    <property type="term" value="C:membrane"/>
    <property type="evidence" value="ECO:0007669"/>
    <property type="project" value="TreeGrafter"/>
</dbReference>
<dbReference type="AlphaFoldDB" id="A0A9N8HB25"/>
<dbReference type="SUPFAM" id="SSF51445">
    <property type="entry name" value="(Trans)glycosidases"/>
    <property type="match status" value="2"/>
</dbReference>
<dbReference type="PANTHER" id="PTHR22600">
    <property type="entry name" value="BETA-HEXOSAMINIDASE"/>
    <property type="match status" value="1"/>
</dbReference>
<dbReference type="InterPro" id="IPR017853">
    <property type="entry name" value="GH"/>
</dbReference>
<feature type="active site" description="Proton donor" evidence="5">
    <location>
        <position position="437"/>
    </location>
</feature>
<feature type="region of interest" description="Disordered" evidence="6">
    <location>
        <begin position="134"/>
        <end position="184"/>
    </location>
</feature>
<organism evidence="9 10">
    <name type="scientific">Seminavis robusta</name>
    <dbReference type="NCBI Taxonomy" id="568900"/>
    <lineage>
        <taxon>Eukaryota</taxon>
        <taxon>Sar</taxon>
        <taxon>Stramenopiles</taxon>
        <taxon>Ochrophyta</taxon>
        <taxon>Bacillariophyta</taxon>
        <taxon>Bacillariophyceae</taxon>
        <taxon>Bacillariophycidae</taxon>
        <taxon>Naviculales</taxon>
        <taxon>Naviculaceae</taxon>
        <taxon>Seminavis</taxon>
    </lineage>
</organism>
<proteinExistence type="inferred from homology"/>
<keyword evidence="10" id="KW-1185">Reference proteome</keyword>
<dbReference type="Pfam" id="PF00728">
    <property type="entry name" value="Glyco_hydro_20"/>
    <property type="match status" value="1"/>
</dbReference>
<dbReference type="Gene3D" id="3.20.20.80">
    <property type="entry name" value="Glycosidases"/>
    <property type="match status" value="2"/>
</dbReference>
<gene>
    <name evidence="9" type="ORF">SEMRO_320_G116460.1</name>
</gene>
<dbReference type="EC" id="3.2.1.52" evidence="3"/>
<keyword evidence="7" id="KW-0472">Membrane</keyword>
<dbReference type="Proteomes" id="UP001153069">
    <property type="component" value="Unassembled WGS sequence"/>
</dbReference>
<evidence type="ECO:0000256" key="2">
    <source>
        <dbReference type="ARBA" id="ARBA00006285"/>
    </source>
</evidence>
<keyword evidence="7" id="KW-0812">Transmembrane</keyword>
<comment type="catalytic activity">
    <reaction evidence="1">
        <text>Hydrolysis of terminal non-reducing N-acetyl-D-hexosamine residues in N-acetyl-beta-D-hexosaminides.</text>
        <dbReference type="EC" id="3.2.1.52"/>
    </reaction>
</comment>
<evidence type="ECO:0000256" key="5">
    <source>
        <dbReference type="PIRSR" id="PIRSR625705-1"/>
    </source>
</evidence>
<dbReference type="OrthoDB" id="44496at2759"/>
<dbReference type="PRINTS" id="PR00738">
    <property type="entry name" value="GLHYDRLASE20"/>
</dbReference>
<evidence type="ECO:0000256" key="1">
    <source>
        <dbReference type="ARBA" id="ARBA00001231"/>
    </source>
</evidence>
<evidence type="ECO:0000256" key="4">
    <source>
        <dbReference type="ARBA" id="ARBA00022801"/>
    </source>
</evidence>
<dbReference type="EMBL" id="CAICTM010000319">
    <property type="protein sequence ID" value="CAB9507776.1"/>
    <property type="molecule type" value="Genomic_DNA"/>
</dbReference>
<dbReference type="InterPro" id="IPR025705">
    <property type="entry name" value="Beta_hexosaminidase_sua/sub"/>
</dbReference>
<feature type="region of interest" description="Disordered" evidence="6">
    <location>
        <begin position="88"/>
        <end position="120"/>
    </location>
</feature>
<evidence type="ECO:0000313" key="10">
    <source>
        <dbReference type="Proteomes" id="UP001153069"/>
    </source>
</evidence>
<evidence type="ECO:0000256" key="6">
    <source>
        <dbReference type="SAM" id="MobiDB-lite"/>
    </source>
</evidence>
<feature type="compositionally biased region" description="Basic residues" evidence="6">
    <location>
        <begin position="137"/>
        <end position="147"/>
    </location>
</feature>
<evidence type="ECO:0000256" key="3">
    <source>
        <dbReference type="ARBA" id="ARBA00012663"/>
    </source>
</evidence>
<dbReference type="InterPro" id="IPR015883">
    <property type="entry name" value="Glyco_hydro_20_cat"/>
</dbReference>
<comment type="similarity">
    <text evidence="2">Belongs to the glycosyl hydrolase 20 family.</text>
</comment>
<keyword evidence="7" id="KW-1133">Transmembrane helix</keyword>
<feature type="domain" description="Glycoside hydrolase family 20 catalytic" evidence="8">
    <location>
        <begin position="241"/>
        <end position="439"/>
    </location>
</feature>
<evidence type="ECO:0000313" key="9">
    <source>
        <dbReference type="EMBL" id="CAB9507776.1"/>
    </source>
</evidence>
<evidence type="ECO:0000256" key="7">
    <source>
        <dbReference type="SAM" id="Phobius"/>
    </source>
</evidence>
<comment type="caution">
    <text evidence="9">The sequence shown here is derived from an EMBL/GenBank/DDBJ whole genome shotgun (WGS) entry which is preliminary data.</text>
</comment>
<dbReference type="PANTHER" id="PTHR22600:SF23">
    <property type="entry name" value="BETA-N-ACETYLHEXOSAMINIDASE"/>
    <property type="match status" value="1"/>
</dbReference>